<evidence type="ECO:0008006" key="4">
    <source>
        <dbReference type="Google" id="ProtNLM"/>
    </source>
</evidence>
<evidence type="ECO:0000256" key="1">
    <source>
        <dbReference type="SAM" id="MobiDB-lite"/>
    </source>
</evidence>
<name>A0ABP0IMJ3_9DINO</name>
<dbReference type="EMBL" id="CAXAMM010004503">
    <property type="protein sequence ID" value="CAK9003827.1"/>
    <property type="molecule type" value="Genomic_DNA"/>
</dbReference>
<comment type="caution">
    <text evidence="2">The sequence shown here is derived from an EMBL/GenBank/DDBJ whole genome shotgun (WGS) entry which is preliminary data.</text>
</comment>
<gene>
    <name evidence="2" type="ORF">SCF082_LOCUS7920</name>
</gene>
<feature type="region of interest" description="Disordered" evidence="1">
    <location>
        <begin position="1"/>
        <end position="30"/>
    </location>
</feature>
<dbReference type="SUPFAM" id="SSF51197">
    <property type="entry name" value="Clavaminate synthase-like"/>
    <property type="match status" value="1"/>
</dbReference>
<dbReference type="Gene3D" id="2.60.120.620">
    <property type="entry name" value="q2cbj1_9rhob like domain"/>
    <property type="match status" value="1"/>
</dbReference>
<protein>
    <recommendedName>
        <fullName evidence="4">Phytanoyl-CoA dioxygenase family protein</fullName>
    </recommendedName>
</protein>
<evidence type="ECO:0000313" key="2">
    <source>
        <dbReference type="EMBL" id="CAK9003827.1"/>
    </source>
</evidence>
<proteinExistence type="predicted"/>
<evidence type="ECO:0000313" key="3">
    <source>
        <dbReference type="Proteomes" id="UP001642464"/>
    </source>
</evidence>
<accession>A0ABP0IMJ3</accession>
<sequence length="372" mass="40949">MPPPGHPDHPQGVEVQPFANQNGGVDDTLGPPKVYMYGPAASPLGRSYAVDCSHWSELGSSQQADLVDEVLEVLRRNGFVVLEGMVPADEQLAMEEAAKQHFEKLPEGQIVPSAPGYFTSPLRAERSQVHVPYEDPWSKDWLVSNDLVLQVTARYVINNMACGRSEEEQQSAWCQWVMEGSSVEWFHSIPPQAGPLATDPPHGCTTVGAPEQLGPWLGRVMITKTPPQSPLMTRHRDIILPGPFAQLTIGVPLTPLDANNGPLALRPGSHVMRSPGFEVVTNIPHGAIMLYDSFVDHRAVEHRGEKDRYVLYYEFETRGIFTGYVDGHFGQEALQSEPLLINLIGQTWPPTLAVMAHLSPVGPIGDFNPYTE</sequence>
<dbReference type="Proteomes" id="UP001642464">
    <property type="component" value="Unassembled WGS sequence"/>
</dbReference>
<keyword evidence="3" id="KW-1185">Reference proteome</keyword>
<reference evidence="2 3" key="1">
    <citation type="submission" date="2024-02" db="EMBL/GenBank/DDBJ databases">
        <authorList>
            <person name="Chen Y."/>
            <person name="Shah S."/>
            <person name="Dougan E. K."/>
            <person name="Thang M."/>
            <person name="Chan C."/>
        </authorList>
    </citation>
    <scope>NUCLEOTIDE SEQUENCE [LARGE SCALE GENOMIC DNA]</scope>
</reference>
<feature type="compositionally biased region" description="Basic and acidic residues" evidence="1">
    <location>
        <begin position="1"/>
        <end position="11"/>
    </location>
</feature>
<organism evidence="2 3">
    <name type="scientific">Durusdinium trenchii</name>
    <dbReference type="NCBI Taxonomy" id="1381693"/>
    <lineage>
        <taxon>Eukaryota</taxon>
        <taxon>Sar</taxon>
        <taxon>Alveolata</taxon>
        <taxon>Dinophyceae</taxon>
        <taxon>Suessiales</taxon>
        <taxon>Symbiodiniaceae</taxon>
        <taxon>Durusdinium</taxon>
    </lineage>
</organism>